<reference evidence="1 2" key="2">
    <citation type="journal article" date="2022" name="Mol. Ecol. Resour.">
        <title>The genomes of chicory, endive, great burdock and yacon provide insights into Asteraceae paleo-polyploidization history and plant inulin production.</title>
        <authorList>
            <person name="Fan W."/>
            <person name="Wang S."/>
            <person name="Wang H."/>
            <person name="Wang A."/>
            <person name="Jiang F."/>
            <person name="Liu H."/>
            <person name="Zhao H."/>
            <person name="Xu D."/>
            <person name="Zhang Y."/>
        </authorList>
    </citation>
    <scope>NUCLEOTIDE SEQUENCE [LARGE SCALE GENOMIC DNA]</scope>
    <source>
        <strain evidence="2">cv. Yunnan</strain>
        <tissue evidence="1">Leaves</tissue>
    </source>
</reference>
<reference evidence="2" key="1">
    <citation type="journal article" date="2022" name="Mol. Ecol. Resour.">
        <title>The genomes of chicory, endive, great burdock and yacon provide insights into Asteraceae palaeo-polyploidization history and plant inulin production.</title>
        <authorList>
            <person name="Fan W."/>
            <person name="Wang S."/>
            <person name="Wang H."/>
            <person name="Wang A."/>
            <person name="Jiang F."/>
            <person name="Liu H."/>
            <person name="Zhao H."/>
            <person name="Xu D."/>
            <person name="Zhang Y."/>
        </authorList>
    </citation>
    <scope>NUCLEOTIDE SEQUENCE [LARGE SCALE GENOMIC DNA]</scope>
    <source>
        <strain evidence="2">cv. Yunnan</strain>
    </source>
</reference>
<keyword evidence="2" id="KW-1185">Reference proteome</keyword>
<dbReference type="Proteomes" id="UP001056120">
    <property type="component" value="Linkage Group LG11"/>
</dbReference>
<dbReference type="EMBL" id="CM042028">
    <property type="protein sequence ID" value="KAI3799593.1"/>
    <property type="molecule type" value="Genomic_DNA"/>
</dbReference>
<organism evidence="1 2">
    <name type="scientific">Smallanthus sonchifolius</name>
    <dbReference type="NCBI Taxonomy" id="185202"/>
    <lineage>
        <taxon>Eukaryota</taxon>
        <taxon>Viridiplantae</taxon>
        <taxon>Streptophyta</taxon>
        <taxon>Embryophyta</taxon>
        <taxon>Tracheophyta</taxon>
        <taxon>Spermatophyta</taxon>
        <taxon>Magnoliopsida</taxon>
        <taxon>eudicotyledons</taxon>
        <taxon>Gunneridae</taxon>
        <taxon>Pentapetalae</taxon>
        <taxon>asterids</taxon>
        <taxon>campanulids</taxon>
        <taxon>Asterales</taxon>
        <taxon>Asteraceae</taxon>
        <taxon>Asteroideae</taxon>
        <taxon>Heliantheae alliance</taxon>
        <taxon>Millerieae</taxon>
        <taxon>Smallanthus</taxon>
    </lineage>
</organism>
<evidence type="ECO:0000313" key="2">
    <source>
        <dbReference type="Proteomes" id="UP001056120"/>
    </source>
</evidence>
<comment type="caution">
    <text evidence="1">The sequence shown here is derived from an EMBL/GenBank/DDBJ whole genome shotgun (WGS) entry which is preliminary data.</text>
</comment>
<protein>
    <submittedName>
        <fullName evidence="1">Uncharacterized protein</fullName>
    </submittedName>
</protein>
<evidence type="ECO:0000313" key="1">
    <source>
        <dbReference type="EMBL" id="KAI3799593.1"/>
    </source>
</evidence>
<gene>
    <name evidence="1" type="ORF">L1987_34892</name>
</gene>
<sequence length="98" mass="10837">MEKFLQSTVFDRINPMAYTVFKSQNPSANNTILHSTHLNGVVLDSTRDVQPPVVATIIVPKGNCSVDTQSLEYKLLVESEADRKSIESFLASLLGLWA</sequence>
<name>A0ACB9HWA4_9ASTR</name>
<accession>A0ACB9HWA4</accession>
<proteinExistence type="predicted"/>